<dbReference type="PANTHER" id="PTHR43783:SF1">
    <property type="entry name" value="UDP-N-ACETYLGLUCOSAMINE 1-CARBOXYVINYLTRANSFERASE"/>
    <property type="match status" value="1"/>
</dbReference>
<dbReference type="InterPro" id="IPR036968">
    <property type="entry name" value="Enolpyruvate_Tfrase_sf"/>
</dbReference>
<evidence type="ECO:0000256" key="6">
    <source>
        <dbReference type="ARBA" id="ARBA00022960"/>
    </source>
</evidence>
<keyword evidence="6 12" id="KW-0133">Cell shape</keyword>
<evidence type="ECO:0000256" key="3">
    <source>
        <dbReference type="ARBA" id="ARBA00022490"/>
    </source>
</evidence>
<dbReference type="GO" id="GO:0008760">
    <property type="term" value="F:UDP-N-acetylglucosamine 1-carboxyvinyltransferase activity"/>
    <property type="evidence" value="ECO:0007669"/>
    <property type="project" value="UniProtKB-UniRule"/>
</dbReference>
<feature type="domain" description="Enolpyruvate transferase" evidence="13">
    <location>
        <begin position="7"/>
        <end position="406"/>
    </location>
</feature>
<comment type="subcellular location">
    <subcellularLocation>
        <location evidence="1 12">Cytoplasm</location>
    </subcellularLocation>
</comment>
<evidence type="ECO:0000256" key="5">
    <source>
        <dbReference type="ARBA" id="ARBA00022679"/>
    </source>
</evidence>
<evidence type="ECO:0000256" key="11">
    <source>
        <dbReference type="ARBA" id="ARBA00047527"/>
    </source>
</evidence>
<dbReference type="AlphaFoldDB" id="A0A1E5IGJ1"/>
<keyword evidence="7 12" id="KW-0573">Peptidoglycan synthesis</keyword>
<sequence length="418" mass="44889">MDKIVIRGGRKLKGEIVVSGSKNSALPILFATLLTNDPVTITNVPSLADIDTAVASLNFIGKKTVKKGNTVKAYSSYKYKHIAPYGLVRKMRASILIMGPLLARLKRAEVSLPGGCAIGARPVDIHLDAFKKLGAKISVEGGCVKTSAKNGLKGAAVSFRFPSVGATENILLAAVLAKGKTIITNAAREPEIEDLANVLNKMGAKVTGAGTKNIKIEGVDKLHGFTHEVIPDRIEAATYIIAAAITKGGVILKKVMPQHLKSVNDKLKESGLCIKETKDTISVKWVKNLKPQNVKTGAYPGFPTDVQAQWMALMCLLNGESRIEENVFENRFLHVAELQRFGADITISGKAVNIKGVKKFSGAPVMVSDLRAGAALVLAGLVAKGKTVISRIYHLNRGYDMLEKKLKKLGANIRKIHN</sequence>
<dbReference type="InterPro" id="IPR013792">
    <property type="entry name" value="RNA3'P_cycl/enolpyr_Trfase_a/b"/>
</dbReference>
<feature type="binding site" evidence="12">
    <location>
        <begin position="22"/>
        <end position="23"/>
    </location>
    <ligand>
        <name>phosphoenolpyruvate</name>
        <dbReference type="ChEBI" id="CHEBI:58702"/>
    </ligand>
</feature>
<dbReference type="CDD" id="cd01555">
    <property type="entry name" value="UdpNAET"/>
    <property type="match status" value="1"/>
</dbReference>
<keyword evidence="9 12" id="KW-0961">Cell wall biogenesis/degradation</keyword>
<reference evidence="14 15" key="1">
    <citation type="submission" date="2015-11" db="EMBL/GenBank/DDBJ databases">
        <title>Evidence for parallel genomic evolution in an endosymbiosis of termite gut flagellates.</title>
        <authorList>
            <person name="Zheng H."/>
        </authorList>
    </citation>
    <scope>NUCLEOTIDE SEQUENCE [LARGE SCALE GENOMIC DNA]</scope>
    <source>
        <strain evidence="14 15">CET450</strain>
    </source>
</reference>
<dbReference type="Proteomes" id="UP000095237">
    <property type="component" value="Unassembled WGS sequence"/>
</dbReference>
<keyword evidence="3 12" id="KW-0963">Cytoplasm</keyword>
<comment type="similarity">
    <text evidence="10 12">Belongs to the EPSP synthase family. MurA subfamily.</text>
</comment>
<comment type="caution">
    <text evidence="12">Lacks conserved residue(s) required for the propagation of feature annotation.</text>
</comment>
<evidence type="ECO:0000256" key="2">
    <source>
        <dbReference type="ARBA" id="ARBA00004752"/>
    </source>
</evidence>
<dbReference type="Pfam" id="PF00275">
    <property type="entry name" value="EPSP_synthase"/>
    <property type="match status" value="1"/>
</dbReference>
<evidence type="ECO:0000256" key="4">
    <source>
        <dbReference type="ARBA" id="ARBA00022618"/>
    </source>
</evidence>
<name>A0A1E5IGJ1_ENDTX</name>
<feature type="binding site" evidence="12">
    <location>
        <position position="305"/>
    </location>
    <ligand>
        <name>UDP-N-acetyl-alpha-D-glucosamine</name>
        <dbReference type="ChEBI" id="CHEBI:57705"/>
    </ligand>
</feature>
<keyword evidence="5 12" id="KW-0808">Transferase</keyword>
<dbReference type="NCBIfam" id="TIGR01072">
    <property type="entry name" value="murA"/>
    <property type="match status" value="1"/>
</dbReference>
<keyword evidence="4 12" id="KW-0132">Cell division</keyword>
<feature type="binding site" evidence="12">
    <location>
        <position position="92"/>
    </location>
    <ligand>
        <name>UDP-N-acetyl-alpha-D-glucosamine</name>
        <dbReference type="ChEBI" id="CHEBI:57705"/>
    </ligand>
</feature>
<gene>
    <name evidence="12" type="primary">murA</name>
    <name evidence="14" type="ORF">ATZ36_08695</name>
</gene>
<dbReference type="GO" id="GO:0071555">
    <property type="term" value="P:cell wall organization"/>
    <property type="evidence" value="ECO:0007669"/>
    <property type="project" value="UniProtKB-KW"/>
</dbReference>
<dbReference type="EC" id="2.5.1.7" evidence="12"/>
<evidence type="ECO:0000313" key="15">
    <source>
        <dbReference type="Proteomes" id="UP000095237"/>
    </source>
</evidence>
<dbReference type="InterPro" id="IPR050068">
    <property type="entry name" value="MurA_subfamily"/>
</dbReference>
<keyword evidence="15" id="KW-1185">Reference proteome</keyword>
<evidence type="ECO:0000256" key="7">
    <source>
        <dbReference type="ARBA" id="ARBA00022984"/>
    </source>
</evidence>
<dbReference type="PANTHER" id="PTHR43783">
    <property type="entry name" value="UDP-N-ACETYLGLUCOSAMINE 1-CARBOXYVINYLTRANSFERASE"/>
    <property type="match status" value="1"/>
</dbReference>
<dbReference type="Gene3D" id="3.65.10.10">
    <property type="entry name" value="Enolpyruvate transferase domain"/>
    <property type="match status" value="2"/>
</dbReference>
<comment type="caution">
    <text evidence="14">The sequence shown here is derived from an EMBL/GenBank/DDBJ whole genome shotgun (WGS) entry which is preliminary data.</text>
</comment>
<proteinExistence type="inferred from homology"/>
<evidence type="ECO:0000256" key="1">
    <source>
        <dbReference type="ARBA" id="ARBA00004496"/>
    </source>
</evidence>
<dbReference type="GO" id="GO:0009252">
    <property type="term" value="P:peptidoglycan biosynthetic process"/>
    <property type="evidence" value="ECO:0007669"/>
    <property type="project" value="UniProtKB-UniRule"/>
</dbReference>
<feature type="binding site" evidence="12">
    <location>
        <position position="327"/>
    </location>
    <ligand>
        <name>UDP-N-acetyl-alpha-D-glucosamine</name>
        <dbReference type="ChEBI" id="CHEBI:57705"/>
    </ligand>
</feature>
<evidence type="ECO:0000259" key="13">
    <source>
        <dbReference type="Pfam" id="PF00275"/>
    </source>
</evidence>
<evidence type="ECO:0000256" key="10">
    <source>
        <dbReference type="ARBA" id="ARBA00038367"/>
    </source>
</evidence>
<dbReference type="FunFam" id="3.65.10.10:FF:000001">
    <property type="entry name" value="UDP-N-acetylglucosamine 1-carboxyvinyltransferase"/>
    <property type="match status" value="1"/>
</dbReference>
<dbReference type="HAMAP" id="MF_00111">
    <property type="entry name" value="MurA"/>
    <property type="match status" value="1"/>
</dbReference>
<evidence type="ECO:0000256" key="12">
    <source>
        <dbReference type="HAMAP-Rule" id="MF_00111"/>
    </source>
</evidence>
<dbReference type="GO" id="GO:0005737">
    <property type="term" value="C:cytoplasm"/>
    <property type="evidence" value="ECO:0007669"/>
    <property type="project" value="UniProtKB-SubCell"/>
</dbReference>
<dbReference type="InterPro" id="IPR005750">
    <property type="entry name" value="UDP_GlcNAc_COvinyl_MurA"/>
</dbReference>
<feature type="modified residue" description="2-(S-cysteinyl)pyruvic acid O-phosphothioketal" evidence="12">
    <location>
        <position position="116"/>
    </location>
</feature>
<evidence type="ECO:0000313" key="14">
    <source>
        <dbReference type="EMBL" id="OEG69580.1"/>
    </source>
</evidence>
<dbReference type="NCBIfam" id="NF006873">
    <property type="entry name" value="PRK09369.1"/>
    <property type="match status" value="1"/>
</dbReference>
<dbReference type="SUPFAM" id="SSF55205">
    <property type="entry name" value="EPT/RTPC-like"/>
    <property type="match status" value="1"/>
</dbReference>
<comment type="function">
    <text evidence="12">Cell wall formation. Adds enolpyruvyl to UDP-N-acetylglucosamine.</text>
</comment>
<dbReference type="UniPathway" id="UPA00219"/>
<dbReference type="InterPro" id="IPR001986">
    <property type="entry name" value="Enolpyruvate_Tfrase_dom"/>
</dbReference>
<feature type="active site" description="Proton donor" evidence="12">
    <location>
        <position position="116"/>
    </location>
</feature>
<protein>
    <recommendedName>
        <fullName evidence="12">UDP-N-acetylglucosamine 1-carboxyvinyltransferase</fullName>
        <ecNumber evidence="12">2.5.1.7</ecNumber>
    </recommendedName>
    <alternativeName>
        <fullName evidence="12">Enoylpyruvate transferase</fullName>
    </alternativeName>
    <alternativeName>
        <fullName evidence="12">UDP-N-acetylglucosamine enolpyruvyl transferase</fullName>
        <shortName evidence="12">EPT</shortName>
    </alternativeName>
</protein>
<organism evidence="14 15">
    <name type="scientific">Endomicrobium trichonymphae</name>
    <dbReference type="NCBI Taxonomy" id="1408204"/>
    <lineage>
        <taxon>Bacteria</taxon>
        <taxon>Pseudomonadati</taxon>
        <taxon>Elusimicrobiota</taxon>
        <taxon>Endomicrobiia</taxon>
        <taxon>Endomicrobiales</taxon>
        <taxon>Endomicrobiaceae</taxon>
        <taxon>Candidatus Endomicrobiellum</taxon>
    </lineage>
</organism>
<accession>A0A1E5IGJ1</accession>
<dbReference type="GO" id="GO:0008360">
    <property type="term" value="P:regulation of cell shape"/>
    <property type="evidence" value="ECO:0007669"/>
    <property type="project" value="UniProtKB-KW"/>
</dbReference>
<dbReference type="GO" id="GO:0019277">
    <property type="term" value="P:UDP-N-acetylgalactosamine biosynthetic process"/>
    <property type="evidence" value="ECO:0007669"/>
    <property type="project" value="InterPro"/>
</dbReference>
<comment type="catalytic activity">
    <reaction evidence="11 12">
        <text>phosphoenolpyruvate + UDP-N-acetyl-alpha-D-glucosamine = UDP-N-acetyl-3-O-(1-carboxyvinyl)-alpha-D-glucosamine + phosphate</text>
        <dbReference type="Rhea" id="RHEA:18681"/>
        <dbReference type="ChEBI" id="CHEBI:43474"/>
        <dbReference type="ChEBI" id="CHEBI:57705"/>
        <dbReference type="ChEBI" id="CHEBI:58702"/>
        <dbReference type="ChEBI" id="CHEBI:68483"/>
        <dbReference type="EC" id="2.5.1.7"/>
    </reaction>
</comment>
<evidence type="ECO:0000256" key="8">
    <source>
        <dbReference type="ARBA" id="ARBA00023306"/>
    </source>
</evidence>
<dbReference type="GO" id="GO:0051301">
    <property type="term" value="P:cell division"/>
    <property type="evidence" value="ECO:0007669"/>
    <property type="project" value="UniProtKB-KW"/>
</dbReference>
<keyword evidence="8 12" id="KW-0131">Cell cycle</keyword>
<evidence type="ECO:0000256" key="9">
    <source>
        <dbReference type="ARBA" id="ARBA00023316"/>
    </source>
</evidence>
<comment type="pathway">
    <text evidence="2 12">Cell wall biogenesis; peptidoglycan biosynthesis.</text>
</comment>
<keyword evidence="12" id="KW-0670">Pyruvate</keyword>
<dbReference type="EMBL" id="LNVX01000648">
    <property type="protein sequence ID" value="OEG69580.1"/>
    <property type="molecule type" value="Genomic_DNA"/>
</dbReference>